<dbReference type="InterPro" id="IPR052189">
    <property type="entry name" value="L-asp_N-monooxygenase_NS-form"/>
</dbReference>
<dbReference type="PANTHER" id="PTHR40254:SF1">
    <property type="entry name" value="BLR0577 PROTEIN"/>
    <property type="match status" value="1"/>
</dbReference>
<protein>
    <recommendedName>
        <fullName evidence="1">FAD-dependent urate hydroxylase HpyO/Asp monooxygenase CreE-like FAD/NAD(P)-binding domain-containing protein</fullName>
    </recommendedName>
</protein>
<dbReference type="Pfam" id="PF13454">
    <property type="entry name" value="NAD_binding_9"/>
    <property type="match status" value="1"/>
</dbReference>
<dbReference type="OrthoDB" id="6309046at2"/>
<feature type="domain" description="FAD-dependent urate hydroxylase HpyO/Asp monooxygenase CreE-like FAD/NAD(P)-binding" evidence="1">
    <location>
        <begin position="11"/>
        <end position="171"/>
    </location>
</feature>
<comment type="caution">
    <text evidence="2">The sequence shown here is derived from an EMBL/GenBank/DDBJ whole genome shotgun (WGS) entry which is preliminary data.</text>
</comment>
<evidence type="ECO:0000259" key="1">
    <source>
        <dbReference type="Pfam" id="PF13454"/>
    </source>
</evidence>
<evidence type="ECO:0000313" key="2">
    <source>
        <dbReference type="EMBL" id="TKB97105.1"/>
    </source>
</evidence>
<evidence type="ECO:0000313" key="3">
    <source>
        <dbReference type="Proteomes" id="UP000310477"/>
    </source>
</evidence>
<dbReference type="InterPro" id="IPR038732">
    <property type="entry name" value="HpyO/CreE_NAD-binding"/>
</dbReference>
<dbReference type="InterPro" id="IPR036188">
    <property type="entry name" value="FAD/NAD-bd_sf"/>
</dbReference>
<proteinExistence type="predicted"/>
<dbReference type="Gene3D" id="3.50.50.60">
    <property type="entry name" value="FAD/NAD(P)-binding domain"/>
    <property type="match status" value="1"/>
</dbReference>
<dbReference type="PANTHER" id="PTHR40254">
    <property type="entry name" value="BLR0577 PROTEIN"/>
    <property type="match status" value="1"/>
</dbReference>
<dbReference type="RefSeq" id="WP_136878304.1">
    <property type="nucleotide sequence ID" value="NZ_SWBO01000014.1"/>
</dbReference>
<dbReference type="SUPFAM" id="SSF51905">
    <property type="entry name" value="FAD/NAD(P)-binding domain"/>
    <property type="match status" value="1"/>
</dbReference>
<dbReference type="Proteomes" id="UP000310477">
    <property type="component" value="Unassembled WGS sequence"/>
</dbReference>
<name>A0A4U1BX44_9SPHI</name>
<gene>
    <name evidence="2" type="ORF">FA045_17100</name>
</gene>
<accession>A0A4U1BX44</accession>
<dbReference type="EMBL" id="SWBO01000014">
    <property type="protein sequence ID" value="TKB97105.1"/>
    <property type="molecule type" value="Genomic_DNA"/>
</dbReference>
<keyword evidence="3" id="KW-1185">Reference proteome</keyword>
<reference evidence="2 3" key="1">
    <citation type="submission" date="2019-04" db="EMBL/GenBank/DDBJ databases">
        <title>Pedobacter sp. AR-2-6 sp. nov., isolated from Arctic soil.</title>
        <authorList>
            <person name="Dahal R.H."/>
            <person name="Kim D.-U."/>
        </authorList>
    </citation>
    <scope>NUCLEOTIDE SEQUENCE [LARGE SCALE GENOMIC DNA]</scope>
    <source>
        <strain evidence="2 3">AR-2-6</strain>
    </source>
</reference>
<sequence>MNTSKSKIRIAILGGGPSGLFMFKRIVEANQPNFEVTIFERKNQLGAGMPYSTEGASDEHITNVSDNEVPNFVNSIEEWVDQAPQELLDRYQIKSNNFNEYKVLPRLFFGAYLQAQFEILLQQAVEKNIDVEVKTNCNVDDVIYKPELNEVWILADQNIFKFDKVVIATGHNWPKKYEGLVQGYFDSPYPPAKLALKLNHPIALKGSSLTAIDAIRTLARHNGSFAKNEDGKLTYQLAAGSENFSLLMHSRNGLLPAVRFHLEDSRLRNDSLLSIEDFKQHREENEGFVSLDFVFEKDFKEIFKEKDPSFYEQIKDMDVETFVDAMMELREKLPPFQLLKAEYVQAEKSIKRKESIYWKEMLAILSFSMNYPAKYFSAEDMLRLQKKLMPLISIVIAFVPQSSCEELIALHDAGVLDIVSVGNDSEVEIADKGGIIYHYTDENDVAVAQAYQTFVDCVGQPHLDFDKFVFDGLKEAGAISSAKLNFKDQEIGAAEFVDNEKVKQSEDQSFTLDVPGITINDHFQIVDERGEANPHLFIMAVPYIGGFNPDYSGIDFSEEASQRIIAKF</sequence>
<dbReference type="AlphaFoldDB" id="A0A4U1BX44"/>
<organism evidence="2 3">
    <name type="scientific">Pedobacter cryotolerans</name>
    <dbReference type="NCBI Taxonomy" id="2571270"/>
    <lineage>
        <taxon>Bacteria</taxon>
        <taxon>Pseudomonadati</taxon>
        <taxon>Bacteroidota</taxon>
        <taxon>Sphingobacteriia</taxon>
        <taxon>Sphingobacteriales</taxon>
        <taxon>Sphingobacteriaceae</taxon>
        <taxon>Pedobacter</taxon>
    </lineage>
</organism>